<evidence type="ECO:0000313" key="3">
    <source>
        <dbReference type="Proteomes" id="UP000249239"/>
    </source>
</evidence>
<sequence length="127" mass="15055">MFGKVNKHKIREFLDGHEELKELRRVRLRDFLTGEIFTRPIFSKHVGYLLFIIFLAFCYIANHYKVEELVTRLAVVNKELKELRSEAITTSSQLMNISKQSEVLRRIREEGIDLEPLREPPRILDVD</sequence>
<name>A0A2W7MWU3_9BACT</name>
<evidence type="ECO:0000256" key="1">
    <source>
        <dbReference type="SAM" id="Phobius"/>
    </source>
</evidence>
<dbReference type="InterPro" id="IPR045755">
    <property type="entry name" value="FtsL-like"/>
</dbReference>
<dbReference type="AlphaFoldDB" id="A0A2W7MWU3"/>
<keyword evidence="3" id="KW-1185">Reference proteome</keyword>
<dbReference type="Pfam" id="PF19579">
    <property type="entry name" value="FtsL_2"/>
    <property type="match status" value="1"/>
</dbReference>
<dbReference type="RefSeq" id="WP_111446711.1">
    <property type="nucleotide sequence ID" value="NZ_QKZK01000031.1"/>
</dbReference>
<evidence type="ECO:0000313" key="2">
    <source>
        <dbReference type="EMBL" id="PZX12428.1"/>
    </source>
</evidence>
<evidence type="ECO:0008006" key="4">
    <source>
        <dbReference type="Google" id="ProtNLM"/>
    </source>
</evidence>
<keyword evidence="1" id="KW-1133">Transmembrane helix</keyword>
<keyword evidence="1" id="KW-0812">Transmembrane</keyword>
<accession>A0A2W7MWU3</accession>
<comment type="caution">
    <text evidence="2">The sequence shown here is derived from an EMBL/GenBank/DDBJ whole genome shotgun (WGS) entry which is preliminary data.</text>
</comment>
<organism evidence="2 3">
    <name type="scientific">Breznakibacter xylanolyticus</name>
    <dbReference type="NCBI Taxonomy" id="990"/>
    <lineage>
        <taxon>Bacteria</taxon>
        <taxon>Pseudomonadati</taxon>
        <taxon>Bacteroidota</taxon>
        <taxon>Bacteroidia</taxon>
        <taxon>Marinilabiliales</taxon>
        <taxon>Marinilabiliaceae</taxon>
        <taxon>Breznakibacter</taxon>
    </lineage>
</organism>
<keyword evidence="1" id="KW-0472">Membrane</keyword>
<gene>
    <name evidence="2" type="ORF">LX69_02897</name>
</gene>
<protein>
    <recommendedName>
        <fullName evidence="4">Cell division protein FtsL</fullName>
    </recommendedName>
</protein>
<reference evidence="2 3" key="1">
    <citation type="submission" date="2018-06" db="EMBL/GenBank/DDBJ databases">
        <title>Genomic Encyclopedia of Archaeal and Bacterial Type Strains, Phase II (KMG-II): from individual species to whole genera.</title>
        <authorList>
            <person name="Goeker M."/>
        </authorList>
    </citation>
    <scope>NUCLEOTIDE SEQUENCE [LARGE SCALE GENOMIC DNA]</scope>
    <source>
        <strain evidence="2 3">DSM 6779</strain>
    </source>
</reference>
<proteinExistence type="predicted"/>
<dbReference type="Proteomes" id="UP000249239">
    <property type="component" value="Unassembled WGS sequence"/>
</dbReference>
<dbReference type="OrthoDB" id="981249at2"/>
<feature type="transmembrane region" description="Helical" evidence="1">
    <location>
        <begin position="46"/>
        <end position="64"/>
    </location>
</feature>
<dbReference type="EMBL" id="QKZK01000031">
    <property type="protein sequence ID" value="PZX12428.1"/>
    <property type="molecule type" value="Genomic_DNA"/>
</dbReference>